<evidence type="ECO:0000313" key="3">
    <source>
        <dbReference type="Proteomes" id="UP000324705"/>
    </source>
</evidence>
<dbReference type="GO" id="GO:0003676">
    <property type="term" value="F:nucleic acid binding"/>
    <property type="evidence" value="ECO:0007669"/>
    <property type="project" value="InterPro"/>
</dbReference>
<dbReference type="InterPro" id="IPR053151">
    <property type="entry name" value="RNase_H-like"/>
</dbReference>
<dbReference type="Pfam" id="PF13456">
    <property type="entry name" value="RVT_3"/>
    <property type="match status" value="1"/>
</dbReference>
<dbReference type="EMBL" id="LT934119">
    <property type="protein sequence ID" value="VAI16654.1"/>
    <property type="molecule type" value="Genomic_DNA"/>
</dbReference>
<dbReference type="PANTHER" id="PTHR47723">
    <property type="entry name" value="OS05G0353850 PROTEIN"/>
    <property type="match status" value="1"/>
</dbReference>
<dbReference type="Proteomes" id="UP000324705">
    <property type="component" value="Chromosome 5A"/>
</dbReference>
<dbReference type="InterPro" id="IPR002156">
    <property type="entry name" value="RNaseH_domain"/>
</dbReference>
<keyword evidence="3" id="KW-1185">Reference proteome</keyword>
<feature type="domain" description="RNase H type-1" evidence="1">
    <location>
        <begin position="1"/>
        <end position="106"/>
    </location>
</feature>
<dbReference type="InterPro" id="IPR012337">
    <property type="entry name" value="RNaseH-like_sf"/>
</dbReference>
<gene>
    <name evidence="2" type="ORF">TRITD_5Av1G122660</name>
</gene>
<dbReference type="Gene3D" id="3.30.420.10">
    <property type="entry name" value="Ribonuclease H-like superfamily/Ribonuclease H"/>
    <property type="match status" value="1"/>
</dbReference>
<dbReference type="InterPro" id="IPR036397">
    <property type="entry name" value="RNaseH_sf"/>
</dbReference>
<evidence type="ECO:0000259" key="1">
    <source>
        <dbReference type="Pfam" id="PF13456"/>
    </source>
</evidence>
<protein>
    <recommendedName>
        <fullName evidence="1">RNase H type-1 domain-containing protein</fullName>
    </recommendedName>
</protein>
<name>A0A9R0WM30_TRITD</name>
<dbReference type="CDD" id="cd06222">
    <property type="entry name" value="RNase_H_like"/>
    <property type="match status" value="1"/>
</dbReference>
<dbReference type="InterPro" id="IPR044730">
    <property type="entry name" value="RNase_H-like_dom_plant"/>
</dbReference>
<dbReference type="PANTHER" id="PTHR47723:SF24">
    <property type="entry name" value="RNASE H TYPE-1 DOMAIN-CONTAINING PROTEIN"/>
    <property type="match status" value="1"/>
</dbReference>
<dbReference type="Gramene" id="TRITD5Av1G122660.1">
    <property type="protein sequence ID" value="TRITD5Av1G122660.1"/>
    <property type="gene ID" value="TRITD5Av1G122660"/>
</dbReference>
<accession>A0A9R0WM30</accession>
<organism evidence="2 3">
    <name type="scientific">Triticum turgidum subsp. durum</name>
    <name type="common">Durum wheat</name>
    <name type="synonym">Triticum durum</name>
    <dbReference type="NCBI Taxonomy" id="4567"/>
    <lineage>
        <taxon>Eukaryota</taxon>
        <taxon>Viridiplantae</taxon>
        <taxon>Streptophyta</taxon>
        <taxon>Embryophyta</taxon>
        <taxon>Tracheophyta</taxon>
        <taxon>Spermatophyta</taxon>
        <taxon>Magnoliopsida</taxon>
        <taxon>Liliopsida</taxon>
        <taxon>Poales</taxon>
        <taxon>Poaceae</taxon>
        <taxon>BOP clade</taxon>
        <taxon>Pooideae</taxon>
        <taxon>Triticodae</taxon>
        <taxon>Triticeae</taxon>
        <taxon>Triticinae</taxon>
        <taxon>Triticum</taxon>
    </lineage>
</organism>
<dbReference type="AlphaFoldDB" id="A0A9R0WM30"/>
<dbReference type="GO" id="GO:0004523">
    <property type="term" value="F:RNA-DNA hybrid ribonuclease activity"/>
    <property type="evidence" value="ECO:0007669"/>
    <property type="project" value="InterPro"/>
</dbReference>
<reference evidence="2 3" key="1">
    <citation type="submission" date="2017-09" db="EMBL/GenBank/DDBJ databases">
        <authorList>
            <consortium name="International Durum Wheat Genome Sequencing Consortium (IDWGSC)"/>
            <person name="Milanesi L."/>
        </authorList>
    </citation>
    <scope>NUCLEOTIDE SEQUENCE [LARGE SCALE GENOMIC DNA]</scope>
    <source>
        <strain evidence="3">cv. Svevo</strain>
    </source>
</reference>
<sequence>MILRDREGDVIFAAIRVLFNCGDPLEAEMAALDEGLQLALHWTNLPLLVETDSGELLKMVQSKDKDRSRYAYRVNEIRRVLAQERNISLAKISRHANLASHTLACMGRSQQRTACWLRNSPREIASIVESECNHHS</sequence>
<dbReference type="OMA" id="ESECNHH"/>
<evidence type="ECO:0000313" key="2">
    <source>
        <dbReference type="EMBL" id="VAI16654.1"/>
    </source>
</evidence>
<dbReference type="SUPFAM" id="SSF53098">
    <property type="entry name" value="Ribonuclease H-like"/>
    <property type="match status" value="1"/>
</dbReference>
<proteinExistence type="predicted"/>